<dbReference type="HOGENOM" id="CLU_2743905_0_0_1"/>
<reference evidence="1 3" key="2">
    <citation type="journal article" date="2014" name="BMC Genomics">
        <title>An improved genome release (version Mt4.0) for the model legume Medicago truncatula.</title>
        <authorList>
            <person name="Tang H."/>
            <person name="Krishnakumar V."/>
            <person name="Bidwell S."/>
            <person name="Rosen B."/>
            <person name="Chan A."/>
            <person name="Zhou S."/>
            <person name="Gentzbittel L."/>
            <person name="Childs K.L."/>
            <person name="Yandell M."/>
            <person name="Gundlach H."/>
            <person name="Mayer K.F."/>
            <person name="Schwartz D.C."/>
            <person name="Town C.D."/>
        </authorList>
    </citation>
    <scope>GENOME REANNOTATION</scope>
    <source>
        <strain evidence="1">A17</strain>
        <strain evidence="2 3">cv. Jemalong A17</strain>
    </source>
</reference>
<sequence length="71" mass="8232">MSCSGTIFVHKERLKVRRRGEVKREEAEGLMEVKRGFENSGSSETKRGGVKLGRRRSVGWWQRLKEKRAAE</sequence>
<keyword evidence="3" id="KW-1185">Reference proteome</keyword>
<evidence type="ECO:0000313" key="1">
    <source>
        <dbReference type="EMBL" id="KEH16349.1"/>
    </source>
</evidence>
<dbReference type="EMBL" id="KL402944">
    <property type="protein sequence ID" value="KEH16349.1"/>
    <property type="molecule type" value="Genomic_DNA"/>
</dbReference>
<evidence type="ECO:0000313" key="2">
    <source>
        <dbReference type="EnsemblPlants" id="KEH16349"/>
    </source>
</evidence>
<reference evidence="1 3" key="1">
    <citation type="journal article" date="2011" name="Nature">
        <title>The Medicago genome provides insight into the evolution of rhizobial symbioses.</title>
        <authorList>
            <person name="Young N.D."/>
            <person name="Debelle F."/>
            <person name="Oldroyd G.E."/>
            <person name="Geurts R."/>
            <person name="Cannon S.B."/>
            <person name="Udvardi M.K."/>
            <person name="Benedito V.A."/>
            <person name="Mayer K.F."/>
            <person name="Gouzy J."/>
            <person name="Schoof H."/>
            <person name="Van de Peer Y."/>
            <person name="Proost S."/>
            <person name="Cook D.R."/>
            <person name="Meyers B.C."/>
            <person name="Spannagl M."/>
            <person name="Cheung F."/>
            <person name="De Mita S."/>
            <person name="Krishnakumar V."/>
            <person name="Gundlach H."/>
            <person name="Zhou S."/>
            <person name="Mudge J."/>
            <person name="Bharti A.K."/>
            <person name="Murray J.D."/>
            <person name="Naoumkina M.A."/>
            <person name="Rosen B."/>
            <person name="Silverstein K.A."/>
            <person name="Tang H."/>
            <person name="Rombauts S."/>
            <person name="Zhao P.X."/>
            <person name="Zhou P."/>
            <person name="Barbe V."/>
            <person name="Bardou P."/>
            <person name="Bechner M."/>
            <person name="Bellec A."/>
            <person name="Berger A."/>
            <person name="Berges H."/>
            <person name="Bidwell S."/>
            <person name="Bisseling T."/>
            <person name="Choisne N."/>
            <person name="Couloux A."/>
            <person name="Denny R."/>
            <person name="Deshpande S."/>
            <person name="Dai X."/>
            <person name="Doyle J.J."/>
            <person name="Dudez A.M."/>
            <person name="Farmer A.D."/>
            <person name="Fouteau S."/>
            <person name="Franken C."/>
            <person name="Gibelin C."/>
            <person name="Gish J."/>
            <person name="Goldstein S."/>
            <person name="Gonzalez A.J."/>
            <person name="Green P.J."/>
            <person name="Hallab A."/>
            <person name="Hartog M."/>
            <person name="Hua A."/>
            <person name="Humphray S.J."/>
            <person name="Jeong D.H."/>
            <person name="Jing Y."/>
            <person name="Jocker A."/>
            <person name="Kenton S.M."/>
            <person name="Kim D.J."/>
            <person name="Klee K."/>
            <person name="Lai H."/>
            <person name="Lang C."/>
            <person name="Lin S."/>
            <person name="Macmil S.L."/>
            <person name="Magdelenat G."/>
            <person name="Matthews L."/>
            <person name="McCorrison J."/>
            <person name="Monaghan E.L."/>
            <person name="Mun J.H."/>
            <person name="Najar F.Z."/>
            <person name="Nicholson C."/>
            <person name="Noirot C."/>
            <person name="O'Bleness M."/>
            <person name="Paule C.R."/>
            <person name="Poulain J."/>
            <person name="Prion F."/>
            <person name="Qin B."/>
            <person name="Qu C."/>
            <person name="Retzel E.F."/>
            <person name="Riddle C."/>
            <person name="Sallet E."/>
            <person name="Samain S."/>
            <person name="Samson N."/>
            <person name="Sanders I."/>
            <person name="Saurat O."/>
            <person name="Scarpelli C."/>
            <person name="Schiex T."/>
            <person name="Segurens B."/>
            <person name="Severin A.J."/>
            <person name="Sherrier D.J."/>
            <person name="Shi R."/>
            <person name="Sims S."/>
            <person name="Singer S.R."/>
            <person name="Sinharoy S."/>
            <person name="Sterck L."/>
            <person name="Viollet A."/>
            <person name="Wang B.B."/>
            <person name="Wang K."/>
            <person name="Wang M."/>
            <person name="Wang X."/>
            <person name="Warfsmann J."/>
            <person name="Weissenbach J."/>
            <person name="White D.D."/>
            <person name="White J.D."/>
            <person name="Wiley G.B."/>
            <person name="Wincker P."/>
            <person name="Xing Y."/>
            <person name="Yang L."/>
            <person name="Yao Z."/>
            <person name="Ying F."/>
            <person name="Zhai J."/>
            <person name="Zhou L."/>
            <person name="Zuber A."/>
            <person name="Denarie J."/>
            <person name="Dixon R.A."/>
            <person name="May G.D."/>
            <person name="Schwartz D.C."/>
            <person name="Rogers J."/>
            <person name="Quetier F."/>
            <person name="Town C.D."/>
            <person name="Roe B.A."/>
        </authorList>
    </citation>
    <scope>NUCLEOTIDE SEQUENCE [LARGE SCALE GENOMIC DNA]</scope>
    <source>
        <strain evidence="1">A17</strain>
        <strain evidence="2 3">cv. Jemalong A17</strain>
    </source>
</reference>
<dbReference type="EnsemblPlants" id="KEH16349">
    <property type="protein sequence ID" value="KEH16349"/>
    <property type="gene ID" value="MTR_0219s0020"/>
</dbReference>
<dbReference type="Proteomes" id="UP000002051">
    <property type="component" value="Unassembled WGS sequence"/>
</dbReference>
<proteinExistence type="predicted"/>
<protein>
    <submittedName>
        <fullName evidence="1 2">Uncharacterized protein</fullName>
    </submittedName>
</protein>
<accession>A0A072TFR4</accession>
<organism evidence="1 3">
    <name type="scientific">Medicago truncatula</name>
    <name type="common">Barrel medic</name>
    <name type="synonym">Medicago tribuloides</name>
    <dbReference type="NCBI Taxonomy" id="3880"/>
    <lineage>
        <taxon>Eukaryota</taxon>
        <taxon>Viridiplantae</taxon>
        <taxon>Streptophyta</taxon>
        <taxon>Embryophyta</taxon>
        <taxon>Tracheophyta</taxon>
        <taxon>Spermatophyta</taxon>
        <taxon>Magnoliopsida</taxon>
        <taxon>eudicotyledons</taxon>
        <taxon>Gunneridae</taxon>
        <taxon>Pentapetalae</taxon>
        <taxon>rosids</taxon>
        <taxon>fabids</taxon>
        <taxon>Fabales</taxon>
        <taxon>Fabaceae</taxon>
        <taxon>Papilionoideae</taxon>
        <taxon>50 kb inversion clade</taxon>
        <taxon>NPAAA clade</taxon>
        <taxon>Hologalegina</taxon>
        <taxon>IRL clade</taxon>
        <taxon>Trifolieae</taxon>
        <taxon>Medicago</taxon>
    </lineage>
</organism>
<evidence type="ECO:0000313" key="3">
    <source>
        <dbReference type="Proteomes" id="UP000002051"/>
    </source>
</evidence>
<name>A0A072TFR4_MEDTR</name>
<gene>
    <name evidence="1" type="ORF">MTR_0219s0020</name>
</gene>
<reference evidence="2" key="3">
    <citation type="submission" date="2015-06" db="UniProtKB">
        <authorList>
            <consortium name="EnsemblPlants"/>
        </authorList>
    </citation>
    <scope>IDENTIFICATION</scope>
    <source>
        <strain evidence="2">cv. Jemalong A17</strain>
    </source>
</reference>
<dbReference type="AlphaFoldDB" id="A0A072TFR4"/>